<feature type="region of interest" description="Disordered" evidence="6">
    <location>
        <begin position="300"/>
        <end position="322"/>
    </location>
</feature>
<evidence type="ECO:0000256" key="1">
    <source>
        <dbReference type="ARBA" id="ARBA00004141"/>
    </source>
</evidence>
<feature type="transmembrane region" description="Helical" evidence="7">
    <location>
        <begin position="360"/>
        <end position="377"/>
    </location>
</feature>
<gene>
    <name evidence="9" type="primary">LOC106124664</name>
</gene>
<feature type="compositionally biased region" description="Polar residues" evidence="6">
    <location>
        <begin position="312"/>
        <end position="321"/>
    </location>
</feature>
<dbReference type="CDD" id="cd01116">
    <property type="entry name" value="P_permease"/>
    <property type="match status" value="1"/>
</dbReference>
<organism evidence="9">
    <name type="scientific">Papilio xuthus</name>
    <name type="common">Asian swallowtail butterfly</name>
    <dbReference type="NCBI Taxonomy" id="66420"/>
    <lineage>
        <taxon>Eukaryota</taxon>
        <taxon>Metazoa</taxon>
        <taxon>Ecdysozoa</taxon>
        <taxon>Arthropoda</taxon>
        <taxon>Hexapoda</taxon>
        <taxon>Insecta</taxon>
        <taxon>Pterygota</taxon>
        <taxon>Neoptera</taxon>
        <taxon>Endopterygota</taxon>
        <taxon>Lepidoptera</taxon>
        <taxon>Glossata</taxon>
        <taxon>Ditrysia</taxon>
        <taxon>Papilionoidea</taxon>
        <taxon>Papilionidae</taxon>
        <taxon>Papilioninae</taxon>
        <taxon>Papilio</taxon>
    </lineage>
</organism>
<sequence>MWVLQKLKSVNFFNSVTLLSKFVGKMSSSSSVSVIESSVDDRSEKRDRKSFFGRHGVLTISGSSGDADVSNLDCECDVTPGSLEVWLDLPDEIKYDPSLAPFKQLYEQRHGKLERSEQHTEGDKTIGNGKTTDSCIPSENGNEVTKDCENGLMDQMLPEKENKKKSTKKKQINRMLRVIKLGALVACWGLLTVSLLLNMETSDVVLHTAVEAGSVKEYELSGTSETAKVLVTLAGPFEEAATNDSNSLLFLCLRKTPNKWAEYELNSSVWTVRLKADDVMDFAASSSDARILELQSIPHDHHTNTSRDHNSTKPASSSIANNVDIEGNDSKVRLCVWSTSNNTVPITVSYHVDPISEDDGIVYASLLLASLYILIIFEVVNRTIAALLSSSLGIAVLALGGARPSLPELVSWLDVETLLLLFSMMLLVAILAETGLFDYLAVLAFEVTGGRTWPLINCLCFFTAFFSTFLDNVTTVLLMTPVTIRLCEVMQLNPVPVLMSMVIFSNVGGAATPVGDPPNVIIASHPSILHENINFTTFTLHMGAGILLVAAQTYLQLRYMFRDMNALRHTVPRDIQELRQELAVWRRAAASLASYSRDEDIVRRALEKKVQKLHATLQKRESGSGRSKSDPLFCSTLAQMKQKYRIRDKPLLVKSAVCVAFVVVVFFLHAIPELQRLSLGWTALLGALLLLLLAEREDLEPVLARVEWSTLLFFAALFVLMEALSKLGLISWIGRMTESVILQVNEESRLTVALLLILWVSGVASAFVDNIPLTTMMVRVTAALSSPAGLALPLAPLAYALSFGACLGGNGTLIGASANVVCAGVAEQHGYRFSFLQYLKVGFPIMIGNLMVASVYLLFCHSIFQWH</sequence>
<dbReference type="InterPro" id="IPR004680">
    <property type="entry name" value="Cit_transptr-like_dom"/>
</dbReference>
<feature type="transmembrane region" description="Helical" evidence="7">
    <location>
        <begin position="535"/>
        <end position="555"/>
    </location>
</feature>
<evidence type="ECO:0000256" key="4">
    <source>
        <dbReference type="ARBA" id="ARBA00022989"/>
    </source>
</evidence>
<dbReference type="PANTHER" id="PTHR43568">
    <property type="entry name" value="P PROTEIN"/>
    <property type="match status" value="1"/>
</dbReference>
<feature type="compositionally biased region" description="Polar residues" evidence="6">
    <location>
        <begin position="128"/>
        <end position="143"/>
    </location>
</feature>
<dbReference type="Proteomes" id="UP000694872">
    <property type="component" value="Unplaced"/>
</dbReference>
<keyword evidence="4 7" id="KW-1133">Transmembrane helix</keyword>
<proteinExistence type="predicted"/>
<feature type="region of interest" description="Disordered" evidence="6">
    <location>
        <begin position="112"/>
        <end position="146"/>
    </location>
</feature>
<accession>A0AAJ7EGZ5</accession>
<feature type="compositionally biased region" description="Basic and acidic residues" evidence="6">
    <location>
        <begin position="112"/>
        <end position="124"/>
    </location>
</feature>
<feature type="transmembrane region" description="Helical" evidence="7">
    <location>
        <begin position="418"/>
        <end position="440"/>
    </location>
</feature>
<evidence type="ECO:0000256" key="7">
    <source>
        <dbReference type="SAM" id="Phobius"/>
    </source>
</evidence>
<feature type="compositionally biased region" description="Basic and acidic residues" evidence="6">
    <location>
        <begin position="300"/>
        <end position="311"/>
    </location>
</feature>
<dbReference type="InterPro" id="IPR051475">
    <property type="entry name" value="Diverse_Ion_Transporter"/>
</dbReference>
<keyword evidence="2" id="KW-0813">Transport</keyword>
<reference evidence="9" key="1">
    <citation type="submission" date="2025-08" db="UniProtKB">
        <authorList>
            <consortium name="RefSeq"/>
        </authorList>
    </citation>
    <scope>IDENTIFICATION</scope>
</reference>
<feature type="transmembrane region" description="Helical" evidence="7">
    <location>
        <begin position="750"/>
        <end position="768"/>
    </location>
</feature>
<dbReference type="PANTHER" id="PTHR43568:SF1">
    <property type="entry name" value="P PROTEIN"/>
    <property type="match status" value="1"/>
</dbReference>
<evidence type="ECO:0000256" key="5">
    <source>
        <dbReference type="ARBA" id="ARBA00023136"/>
    </source>
</evidence>
<feature type="transmembrane region" description="Helical" evidence="7">
    <location>
        <begin position="452"/>
        <end position="470"/>
    </location>
</feature>
<evidence type="ECO:0000313" key="9">
    <source>
        <dbReference type="RefSeq" id="XP_013177015.1"/>
    </source>
</evidence>
<evidence type="ECO:0000256" key="6">
    <source>
        <dbReference type="SAM" id="MobiDB-lite"/>
    </source>
</evidence>
<evidence type="ECO:0000256" key="2">
    <source>
        <dbReference type="ARBA" id="ARBA00022448"/>
    </source>
</evidence>
<dbReference type="RefSeq" id="XP_013177015.1">
    <property type="nucleotide sequence ID" value="XM_013321561.1"/>
</dbReference>
<feature type="transmembrane region" description="Helical" evidence="7">
    <location>
        <begin position="780"/>
        <end position="801"/>
    </location>
</feature>
<keyword evidence="3 7" id="KW-0812">Transmembrane</keyword>
<feature type="transmembrane region" description="Helical" evidence="7">
    <location>
        <begin position="178"/>
        <end position="197"/>
    </location>
</feature>
<feature type="transmembrane region" description="Helical" evidence="7">
    <location>
        <begin position="651"/>
        <end position="671"/>
    </location>
</feature>
<feature type="transmembrane region" description="Helical" evidence="7">
    <location>
        <begin position="677"/>
        <end position="694"/>
    </location>
</feature>
<dbReference type="GO" id="GO:0055085">
    <property type="term" value="P:transmembrane transport"/>
    <property type="evidence" value="ECO:0007669"/>
    <property type="project" value="InterPro"/>
</dbReference>
<evidence type="ECO:0000256" key="3">
    <source>
        <dbReference type="ARBA" id="ARBA00022692"/>
    </source>
</evidence>
<dbReference type="Pfam" id="PF03600">
    <property type="entry name" value="CitMHS"/>
    <property type="match status" value="1"/>
</dbReference>
<dbReference type="GeneID" id="106124664"/>
<feature type="domain" description="Citrate transporter-like" evidence="8">
    <location>
        <begin position="372"/>
        <end position="804"/>
    </location>
</feature>
<feature type="transmembrane region" description="Helical" evidence="7">
    <location>
        <begin position="706"/>
        <end position="730"/>
    </location>
</feature>
<name>A0AAJ7EGZ5_PAPXU</name>
<feature type="transmembrane region" description="Helical" evidence="7">
    <location>
        <begin position="838"/>
        <end position="864"/>
    </location>
</feature>
<dbReference type="KEGG" id="pxu:106124664"/>
<evidence type="ECO:0000259" key="8">
    <source>
        <dbReference type="Pfam" id="PF03600"/>
    </source>
</evidence>
<comment type="subcellular location">
    <subcellularLocation>
        <location evidence="1">Membrane</location>
        <topology evidence="1">Multi-pass membrane protein</topology>
    </subcellularLocation>
</comment>
<dbReference type="GO" id="GO:0016020">
    <property type="term" value="C:membrane"/>
    <property type="evidence" value="ECO:0007669"/>
    <property type="project" value="UniProtKB-SubCell"/>
</dbReference>
<dbReference type="AlphaFoldDB" id="A0AAJ7EGZ5"/>
<protein>
    <submittedName>
        <fullName evidence="9">P protein-like isoform X1</fullName>
    </submittedName>
</protein>
<keyword evidence="5 7" id="KW-0472">Membrane</keyword>
<feature type="transmembrane region" description="Helical" evidence="7">
    <location>
        <begin position="384"/>
        <end position="406"/>
    </location>
</feature>